<dbReference type="RefSeq" id="WP_108952970.1">
    <property type="nucleotide sequence ID" value="NZ_BEVZ01000002.1"/>
</dbReference>
<comment type="caution">
    <text evidence="2">The sequence shown here is derived from an EMBL/GenBank/DDBJ whole genome shotgun (WGS) entry which is preliminary data.</text>
</comment>
<dbReference type="EMBL" id="JBEZUR010000012">
    <property type="protein sequence ID" value="MEU3554669.1"/>
    <property type="molecule type" value="Genomic_DNA"/>
</dbReference>
<dbReference type="Proteomes" id="UP001550850">
    <property type="component" value="Unassembled WGS sequence"/>
</dbReference>
<name>A0ABV2YG24_9ACTN</name>
<proteinExistence type="predicted"/>
<reference evidence="2 3" key="1">
    <citation type="submission" date="2024-06" db="EMBL/GenBank/DDBJ databases">
        <title>The Natural Products Discovery Center: Release of the First 8490 Sequenced Strains for Exploring Actinobacteria Biosynthetic Diversity.</title>
        <authorList>
            <person name="Kalkreuter E."/>
            <person name="Kautsar S.A."/>
            <person name="Yang D."/>
            <person name="Bader C.D."/>
            <person name="Teijaro C.N."/>
            <person name="Fluegel L."/>
            <person name="Davis C.M."/>
            <person name="Simpson J.R."/>
            <person name="Lauterbach L."/>
            <person name="Steele A.D."/>
            <person name="Gui C."/>
            <person name="Meng S."/>
            <person name="Li G."/>
            <person name="Viehrig K."/>
            <person name="Ye F."/>
            <person name="Su P."/>
            <person name="Kiefer A.F."/>
            <person name="Nichols A."/>
            <person name="Cepeda A.J."/>
            <person name="Yan W."/>
            <person name="Fan B."/>
            <person name="Jiang Y."/>
            <person name="Adhikari A."/>
            <person name="Zheng C.-J."/>
            <person name="Schuster L."/>
            <person name="Cowan T.M."/>
            <person name="Smanski M.J."/>
            <person name="Chevrette M.G."/>
            <person name="De Carvalho L.P.S."/>
            <person name="Shen B."/>
        </authorList>
    </citation>
    <scope>NUCLEOTIDE SEQUENCE [LARGE SCALE GENOMIC DNA]</scope>
    <source>
        <strain evidence="2 3">NPDC038104</strain>
    </source>
</reference>
<organism evidence="2 3">
    <name type="scientific">Streptomyces fragilis</name>
    <dbReference type="NCBI Taxonomy" id="67301"/>
    <lineage>
        <taxon>Bacteria</taxon>
        <taxon>Bacillati</taxon>
        <taxon>Actinomycetota</taxon>
        <taxon>Actinomycetes</taxon>
        <taxon>Kitasatosporales</taxon>
        <taxon>Streptomycetaceae</taxon>
        <taxon>Streptomyces</taxon>
    </lineage>
</organism>
<protein>
    <submittedName>
        <fullName evidence="2">Uncharacterized protein</fullName>
    </submittedName>
</protein>
<sequence length="170" mass="18504">MPASDPAGPGVHVSSLKVSTPQRIQPGPAYQVVRFPFGSAESTDPHGMHQAVQPDGRTVTDWASDDRSGLIWPSVRGWGHLYAMLQWAESTGATEYRDQFARDPLELAGPVDTTATEHRAPTIGGEYWVKVWGIICNPGVPLAVRVTHNASHPINLTFAEFKLVIQPLAE</sequence>
<evidence type="ECO:0000256" key="1">
    <source>
        <dbReference type="SAM" id="MobiDB-lite"/>
    </source>
</evidence>
<evidence type="ECO:0000313" key="3">
    <source>
        <dbReference type="Proteomes" id="UP001550850"/>
    </source>
</evidence>
<gene>
    <name evidence="2" type="ORF">AB0E65_10690</name>
</gene>
<accession>A0ABV2YG24</accession>
<evidence type="ECO:0000313" key="2">
    <source>
        <dbReference type="EMBL" id="MEU3554669.1"/>
    </source>
</evidence>
<feature type="region of interest" description="Disordered" evidence="1">
    <location>
        <begin position="1"/>
        <end position="22"/>
    </location>
</feature>
<keyword evidence="3" id="KW-1185">Reference proteome</keyword>